<protein>
    <submittedName>
        <fullName evidence="5">Flagella synthesis protein FlgN</fullName>
    </submittedName>
</protein>
<evidence type="ECO:0000256" key="2">
    <source>
        <dbReference type="ARBA" id="ARBA00007703"/>
    </source>
</evidence>
<keyword evidence="5" id="KW-0969">Cilium</keyword>
<dbReference type="RefSeq" id="WP_378999832.1">
    <property type="nucleotide sequence ID" value="NZ_JBHSMT010000029.1"/>
</dbReference>
<keyword evidence="6" id="KW-1185">Reference proteome</keyword>
<evidence type="ECO:0000256" key="3">
    <source>
        <dbReference type="ARBA" id="ARBA00022795"/>
    </source>
</evidence>
<dbReference type="Gene3D" id="1.20.58.300">
    <property type="entry name" value="FlgN-like"/>
    <property type="match status" value="1"/>
</dbReference>
<evidence type="ECO:0000313" key="6">
    <source>
        <dbReference type="Proteomes" id="UP001596045"/>
    </source>
</evidence>
<dbReference type="Pfam" id="PF05130">
    <property type="entry name" value="FlgN"/>
    <property type="match status" value="1"/>
</dbReference>
<dbReference type="InterPro" id="IPR007809">
    <property type="entry name" value="FlgN-like"/>
</dbReference>
<comment type="similarity">
    <text evidence="2">Belongs to the FlgN family.</text>
</comment>
<dbReference type="EMBL" id="JBHSMT010000029">
    <property type="protein sequence ID" value="MFC5476025.1"/>
    <property type="molecule type" value="Genomic_DNA"/>
</dbReference>
<dbReference type="Proteomes" id="UP001596045">
    <property type="component" value="Unassembled WGS sequence"/>
</dbReference>
<evidence type="ECO:0000313" key="5">
    <source>
        <dbReference type="EMBL" id="MFC5476025.1"/>
    </source>
</evidence>
<organism evidence="5 6">
    <name type="scientific">Paraherbaspirillum soli</name>
    <dbReference type="NCBI Taxonomy" id="631222"/>
    <lineage>
        <taxon>Bacteria</taxon>
        <taxon>Pseudomonadati</taxon>
        <taxon>Pseudomonadota</taxon>
        <taxon>Betaproteobacteria</taxon>
        <taxon>Burkholderiales</taxon>
        <taxon>Oxalobacteraceae</taxon>
        <taxon>Paraherbaspirillum</taxon>
    </lineage>
</organism>
<reference evidence="6" key="1">
    <citation type="journal article" date="2019" name="Int. J. Syst. Evol. Microbiol.">
        <title>The Global Catalogue of Microorganisms (GCM) 10K type strain sequencing project: providing services to taxonomists for standard genome sequencing and annotation.</title>
        <authorList>
            <consortium name="The Broad Institute Genomics Platform"/>
            <consortium name="The Broad Institute Genome Sequencing Center for Infectious Disease"/>
            <person name="Wu L."/>
            <person name="Ma J."/>
        </authorList>
    </citation>
    <scope>NUCLEOTIDE SEQUENCE [LARGE SCALE GENOMIC DNA]</scope>
    <source>
        <strain evidence="6">JCM 17066</strain>
    </source>
</reference>
<keyword evidence="3" id="KW-1005">Bacterial flagellum biogenesis</keyword>
<keyword evidence="4" id="KW-0175">Coiled coil</keyword>
<comment type="function">
    <text evidence="1">Required for the efficient initiation of filament assembly.</text>
</comment>
<evidence type="ECO:0000256" key="1">
    <source>
        <dbReference type="ARBA" id="ARBA00002397"/>
    </source>
</evidence>
<dbReference type="InterPro" id="IPR036679">
    <property type="entry name" value="FlgN-like_sf"/>
</dbReference>
<comment type="caution">
    <text evidence="5">The sequence shown here is derived from an EMBL/GenBank/DDBJ whole genome shotgun (WGS) entry which is preliminary data.</text>
</comment>
<sequence>MSAVLLEHLTEERVAMEAFLELLDQEAEALIQGHFNLLPQLTERKAQLADRIAVLDQERERQQQASGYPANRQGADAVAAASGPGLQQVWHELLERAAQARESNHRNGVLIHTHLDFVRQSINFMRASGQNLYGPDGKHKVGMGSGNSIAAG</sequence>
<evidence type="ECO:0000256" key="4">
    <source>
        <dbReference type="SAM" id="Coils"/>
    </source>
</evidence>
<proteinExistence type="inferred from homology"/>
<dbReference type="SUPFAM" id="SSF140566">
    <property type="entry name" value="FlgN-like"/>
    <property type="match status" value="1"/>
</dbReference>
<keyword evidence="5" id="KW-0966">Cell projection</keyword>
<gene>
    <name evidence="5" type="ORF">ACFPM8_18850</name>
</gene>
<keyword evidence="5" id="KW-0282">Flagellum</keyword>
<name>A0ABW0MCR2_9BURK</name>
<feature type="coiled-coil region" evidence="4">
    <location>
        <begin position="6"/>
        <end position="65"/>
    </location>
</feature>
<accession>A0ABW0MCR2</accession>